<evidence type="ECO:0008006" key="6">
    <source>
        <dbReference type="Google" id="ProtNLM"/>
    </source>
</evidence>
<feature type="compositionally biased region" description="Low complexity" evidence="1">
    <location>
        <begin position="342"/>
        <end position="354"/>
    </location>
</feature>
<accession>A0A0L0DAX3</accession>
<dbReference type="SUPFAM" id="SSF48371">
    <property type="entry name" value="ARM repeat"/>
    <property type="match status" value="2"/>
</dbReference>
<organism evidence="4 5">
    <name type="scientific">Thecamonas trahens ATCC 50062</name>
    <dbReference type="NCBI Taxonomy" id="461836"/>
    <lineage>
        <taxon>Eukaryota</taxon>
        <taxon>Apusozoa</taxon>
        <taxon>Apusomonadida</taxon>
        <taxon>Apusomonadidae</taxon>
        <taxon>Thecamonas</taxon>
    </lineage>
</organism>
<feature type="domain" description="DH" evidence="3">
    <location>
        <begin position="3"/>
        <end position="193"/>
    </location>
</feature>
<dbReference type="CDD" id="cd00160">
    <property type="entry name" value="RhoGEF"/>
    <property type="match status" value="1"/>
</dbReference>
<feature type="region of interest" description="Disordered" evidence="1">
    <location>
        <begin position="1368"/>
        <end position="1392"/>
    </location>
</feature>
<dbReference type="InterPro" id="IPR011989">
    <property type="entry name" value="ARM-like"/>
</dbReference>
<dbReference type="Gene3D" id="1.25.10.10">
    <property type="entry name" value="Leucine-rich Repeat Variant"/>
    <property type="match status" value="2"/>
</dbReference>
<dbReference type="PANTHER" id="PTHR12673">
    <property type="entry name" value="FACIOGENITAL DYSPLASIA PROTEIN"/>
    <property type="match status" value="1"/>
</dbReference>
<dbReference type="InterPro" id="IPR016024">
    <property type="entry name" value="ARM-type_fold"/>
</dbReference>
<proteinExistence type="predicted"/>
<gene>
    <name evidence="4" type="ORF">AMSG_04894</name>
</gene>
<evidence type="ECO:0000259" key="2">
    <source>
        <dbReference type="PROSITE" id="PS50003"/>
    </source>
</evidence>
<feature type="compositionally biased region" description="Polar residues" evidence="1">
    <location>
        <begin position="1368"/>
        <end position="1380"/>
    </location>
</feature>
<dbReference type="PROSITE" id="PS00741">
    <property type="entry name" value="DH_1"/>
    <property type="match status" value="1"/>
</dbReference>
<dbReference type="SMART" id="SM00185">
    <property type="entry name" value="ARM"/>
    <property type="match status" value="3"/>
</dbReference>
<feature type="region of interest" description="Disordered" evidence="1">
    <location>
        <begin position="1418"/>
        <end position="1477"/>
    </location>
</feature>
<dbReference type="PANTHER" id="PTHR12673:SF159">
    <property type="entry name" value="LD03170P"/>
    <property type="match status" value="1"/>
</dbReference>
<feature type="domain" description="PH" evidence="2">
    <location>
        <begin position="203"/>
        <end position="308"/>
    </location>
</feature>
<feature type="compositionally biased region" description="Low complexity" evidence="1">
    <location>
        <begin position="1339"/>
        <end position="1352"/>
    </location>
</feature>
<dbReference type="SUPFAM" id="SSF48065">
    <property type="entry name" value="DBL homology domain (DH-domain)"/>
    <property type="match status" value="1"/>
</dbReference>
<dbReference type="InterPro" id="IPR000219">
    <property type="entry name" value="DH_dom"/>
</dbReference>
<feature type="region of interest" description="Disordered" evidence="1">
    <location>
        <begin position="1325"/>
        <end position="1353"/>
    </location>
</feature>
<dbReference type="Pfam" id="PF00621">
    <property type="entry name" value="RhoGEF"/>
    <property type="match status" value="1"/>
</dbReference>
<feature type="compositionally biased region" description="Basic and acidic residues" evidence="1">
    <location>
        <begin position="1381"/>
        <end position="1391"/>
    </location>
</feature>
<dbReference type="InterPro" id="IPR035899">
    <property type="entry name" value="DBL_dom_sf"/>
</dbReference>
<dbReference type="OrthoDB" id="660555at2759"/>
<dbReference type="Gene3D" id="2.30.29.30">
    <property type="entry name" value="Pleckstrin-homology domain (PH domain)/Phosphotyrosine-binding domain (PTB)"/>
    <property type="match status" value="1"/>
</dbReference>
<dbReference type="SUPFAM" id="SSF50729">
    <property type="entry name" value="PH domain-like"/>
    <property type="match status" value="2"/>
</dbReference>
<evidence type="ECO:0000313" key="4">
    <source>
        <dbReference type="EMBL" id="KNC48448.1"/>
    </source>
</evidence>
<sequence length="1490" mass="160009">MAESDPIAREILETERGYVESMHILIEVYLQPLRFSCETSPSPVLSRSQIATVFSNIELITNVNAELAEALEARLRNWCSAYTCIGDVILRIAPFLRMYTAYAENYDRAVVTVSAAAKESSKFLRLLQTAQAHPDSRSLTLTALLLMPIQRIPRYILLLTDLIKYTPRSHPDYSDLCDALDLISAIADRVDNSIVIAEQLSKVVTIQNQLISNPPLLEGVLRKNKENRMFFLFNDILVYAQRSGSLFKYKGTIDLGTSWINDIDSATAAKHSLRAPFQIVSLDKTRTVDAESPADKAAWVSAIESQINALTAADPSLIERRAPAAKAIVSSKLKAMLRKKSSSNAAASPSTPSAEQSGPAPPASPTSPRMPGGNGQSKSPQHASARKLLRKIRLAEVKRSGPLHSGRLRKAGVKYNKAYRTRTFFVAEGFSNWLFELFQLGTRTYSLSAKSEAEMNTWLKLISLAAVPPVRGVPSPPPISPTGLELVVSLLTYTESEPVVHQAASLLAAWATVPLADEHKATLSSLELFILEPVVESLYSHLPDVVVAAASALCHMSALPATADLLVDASKCNALLYLTDLLTYSAVQEAAAWALVHLTCLDFANAADEEALAAAGGSSRLSATVELPYRTRVYTGAGAVQPLLILAQANPIPGVRLTALRQLARIAAKPFHRKAFLALELPVVAWLEEFMRSTEVEVVELAVVILGFLGLNDKFRPRLFYSRLVASLVGFLSLSSSRMVAKALFAAKSIALSTDGLALLLDELYVARLLNLATAASPLILRELAMISLRTLSAFNVGRAAALDAGILPELVSIVAAGEHAIVRAHHELESSRIRTGRPQLDAYMGADIPGTAAAMATTSHLSSAYASGEDMRLLSDSALVDAALRDSASKVVAHAVWCIANVFALDAPDLMIEALRSLDGLDALLALLTPERLGTQPEIIRGVLAALGNIAPFAVVDVLASRTALRVTVDALNEDLYEADLQVQASTFLHALVTAPMLEHSIISQGAAHSLLHTLGEVLLDAARLFEASFLLLASPRASTSKRVQTRYNLVISIAKLLSLSSALYSLAWSERLVKVASAMEPQAVARLERNLNEQLRMRTSDREFVLAVFTIVDTIGWNSAFVTHDPLRLFYEQQLADEDAVGRKGFGTGSNVTAPAALLVSTGVTTKAESARKRNSTLAGVRRSRRVTMSNGAALDQGYLVSDGLDLPVELQDASSMSHREHSILSRLSVLDMPGDDFDETGFDLGSDSLDDDDNNDDDGKYRLEAGVSDSDSDSDMPHDLDGFVPNPFFTGVSQALAATASDCESSGVERRSVTVPALALSPQASRAAEDEMVEDAVPSSPPSGAHAPPDIVVAVGNSQVRLPSVLSTSAVSSPRTTSENEDRKDSRDMFSNIVSEADLVATLDAEKNARLSRALASRAAISPPTPTEGAVPGEEDAKDDEEAEVEPAASSDAPDEDAGGSALHRASKVDIQADEIAPMFDSDAFGF</sequence>
<dbReference type="Proteomes" id="UP000054408">
    <property type="component" value="Unassembled WGS sequence"/>
</dbReference>
<dbReference type="Pfam" id="PF00169">
    <property type="entry name" value="PH"/>
    <property type="match status" value="1"/>
</dbReference>
<dbReference type="GO" id="GO:0005737">
    <property type="term" value="C:cytoplasm"/>
    <property type="evidence" value="ECO:0007669"/>
    <property type="project" value="TreeGrafter"/>
</dbReference>
<dbReference type="InterPro" id="IPR001331">
    <property type="entry name" value="GDS_CDC24_CS"/>
</dbReference>
<evidence type="ECO:0000259" key="3">
    <source>
        <dbReference type="PROSITE" id="PS50010"/>
    </source>
</evidence>
<feature type="region of interest" description="Disordered" evidence="1">
    <location>
        <begin position="1241"/>
        <end position="1282"/>
    </location>
</feature>
<feature type="compositionally biased region" description="Acidic residues" evidence="1">
    <location>
        <begin position="1436"/>
        <end position="1448"/>
    </location>
</feature>
<dbReference type="InterPro" id="IPR000225">
    <property type="entry name" value="Armadillo"/>
</dbReference>
<dbReference type="InterPro" id="IPR011993">
    <property type="entry name" value="PH-like_dom_sf"/>
</dbReference>
<feature type="region of interest" description="Disordered" evidence="1">
    <location>
        <begin position="340"/>
        <end position="385"/>
    </location>
</feature>
<reference evidence="4 5" key="1">
    <citation type="submission" date="2010-05" db="EMBL/GenBank/DDBJ databases">
        <title>The Genome Sequence of Thecamonas trahens ATCC 50062.</title>
        <authorList>
            <consortium name="The Broad Institute Genome Sequencing Platform"/>
            <person name="Russ C."/>
            <person name="Cuomo C."/>
            <person name="Shea T."/>
            <person name="Young S.K."/>
            <person name="Zeng Q."/>
            <person name="Koehrsen M."/>
            <person name="Haas B."/>
            <person name="Borodovsky M."/>
            <person name="Guigo R."/>
            <person name="Alvarado L."/>
            <person name="Berlin A."/>
            <person name="Bochicchio J."/>
            <person name="Borenstein D."/>
            <person name="Chapman S."/>
            <person name="Chen Z."/>
            <person name="Freedman E."/>
            <person name="Gellesch M."/>
            <person name="Goldberg J."/>
            <person name="Griggs A."/>
            <person name="Gujja S."/>
            <person name="Heilman E."/>
            <person name="Heiman D."/>
            <person name="Hepburn T."/>
            <person name="Howarth C."/>
            <person name="Jen D."/>
            <person name="Larson L."/>
            <person name="Mehta T."/>
            <person name="Park D."/>
            <person name="Pearson M."/>
            <person name="Roberts A."/>
            <person name="Saif S."/>
            <person name="Shenoy N."/>
            <person name="Sisk P."/>
            <person name="Stolte C."/>
            <person name="Sykes S."/>
            <person name="Thomson T."/>
            <person name="Walk T."/>
            <person name="White J."/>
            <person name="Yandava C."/>
            <person name="Burger G."/>
            <person name="Gray M.W."/>
            <person name="Holland P.W.H."/>
            <person name="King N."/>
            <person name="Lang F.B.F."/>
            <person name="Roger A.J."/>
            <person name="Ruiz-Trillo I."/>
            <person name="Lander E."/>
            <person name="Nusbaum C."/>
        </authorList>
    </citation>
    <scope>NUCLEOTIDE SEQUENCE [LARGE SCALE GENOMIC DNA]</scope>
    <source>
        <strain evidence="4 5">ATCC 50062</strain>
    </source>
</reference>
<dbReference type="eggNOG" id="KOG4424">
    <property type="taxonomic scope" value="Eukaryota"/>
</dbReference>
<dbReference type="SMART" id="SM00325">
    <property type="entry name" value="RhoGEF"/>
    <property type="match status" value="1"/>
</dbReference>
<protein>
    <recommendedName>
        <fullName evidence="6">DH domain-containing protein</fullName>
    </recommendedName>
</protein>
<dbReference type="GO" id="GO:0005085">
    <property type="term" value="F:guanyl-nucleotide exchange factor activity"/>
    <property type="evidence" value="ECO:0007669"/>
    <property type="project" value="InterPro"/>
</dbReference>
<dbReference type="PROSITE" id="PS50010">
    <property type="entry name" value="DH_2"/>
    <property type="match status" value="1"/>
</dbReference>
<evidence type="ECO:0000256" key="1">
    <source>
        <dbReference type="SAM" id="MobiDB-lite"/>
    </source>
</evidence>
<dbReference type="RefSeq" id="XP_013758561.1">
    <property type="nucleotide sequence ID" value="XM_013903107.1"/>
</dbReference>
<dbReference type="InterPro" id="IPR051092">
    <property type="entry name" value="FYVE_RhoGEF_PH"/>
</dbReference>
<dbReference type="STRING" id="461836.A0A0L0DAX3"/>
<dbReference type="SMART" id="SM00233">
    <property type="entry name" value="PH"/>
    <property type="match status" value="2"/>
</dbReference>
<keyword evidence="5" id="KW-1185">Reference proteome</keyword>
<dbReference type="EMBL" id="GL349451">
    <property type="protein sequence ID" value="KNC48448.1"/>
    <property type="molecule type" value="Genomic_DNA"/>
</dbReference>
<dbReference type="InterPro" id="IPR001849">
    <property type="entry name" value="PH_domain"/>
</dbReference>
<dbReference type="GO" id="GO:0035556">
    <property type="term" value="P:intracellular signal transduction"/>
    <property type="evidence" value="ECO:0007669"/>
    <property type="project" value="InterPro"/>
</dbReference>
<dbReference type="GeneID" id="25564411"/>
<dbReference type="PROSITE" id="PS50003">
    <property type="entry name" value="PH_DOMAIN"/>
    <property type="match status" value="1"/>
</dbReference>
<dbReference type="Gene3D" id="1.20.900.10">
    <property type="entry name" value="Dbl homology (DH) domain"/>
    <property type="match status" value="1"/>
</dbReference>
<name>A0A0L0DAX3_THETB</name>
<evidence type="ECO:0000313" key="5">
    <source>
        <dbReference type="Proteomes" id="UP000054408"/>
    </source>
</evidence>